<accession>A0AAV9E0J9</accession>
<organism evidence="1 2">
    <name type="scientific">Acorus calamus</name>
    <name type="common">Sweet flag</name>
    <dbReference type="NCBI Taxonomy" id="4465"/>
    <lineage>
        <taxon>Eukaryota</taxon>
        <taxon>Viridiplantae</taxon>
        <taxon>Streptophyta</taxon>
        <taxon>Embryophyta</taxon>
        <taxon>Tracheophyta</taxon>
        <taxon>Spermatophyta</taxon>
        <taxon>Magnoliopsida</taxon>
        <taxon>Liliopsida</taxon>
        <taxon>Acoraceae</taxon>
        <taxon>Acorus</taxon>
    </lineage>
</organism>
<comment type="caution">
    <text evidence="1">The sequence shown here is derived from an EMBL/GenBank/DDBJ whole genome shotgun (WGS) entry which is preliminary data.</text>
</comment>
<reference evidence="1" key="1">
    <citation type="journal article" date="2023" name="Nat. Commun.">
        <title>Diploid and tetraploid genomes of Acorus and the evolution of monocots.</title>
        <authorList>
            <person name="Ma L."/>
            <person name="Liu K.W."/>
            <person name="Li Z."/>
            <person name="Hsiao Y.Y."/>
            <person name="Qi Y."/>
            <person name="Fu T."/>
            <person name="Tang G.D."/>
            <person name="Zhang D."/>
            <person name="Sun W.H."/>
            <person name="Liu D.K."/>
            <person name="Li Y."/>
            <person name="Chen G.Z."/>
            <person name="Liu X.D."/>
            <person name="Liao X.Y."/>
            <person name="Jiang Y.T."/>
            <person name="Yu X."/>
            <person name="Hao Y."/>
            <person name="Huang J."/>
            <person name="Zhao X.W."/>
            <person name="Ke S."/>
            <person name="Chen Y.Y."/>
            <person name="Wu W.L."/>
            <person name="Hsu J.L."/>
            <person name="Lin Y.F."/>
            <person name="Huang M.D."/>
            <person name="Li C.Y."/>
            <person name="Huang L."/>
            <person name="Wang Z.W."/>
            <person name="Zhao X."/>
            <person name="Zhong W.Y."/>
            <person name="Peng D.H."/>
            <person name="Ahmad S."/>
            <person name="Lan S."/>
            <person name="Zhang J.S."/>
            <person name="Tsai W.C."/>
            <person name="Van de Peer Y."/>
            <person name="Liu Z.J."/>
        </authorList>
    </citation>
    <scope>NUCLEOTIDE SEQUENCE</scope>
    <source>
        <strain evidence="1">CP</strain>
    </source>
</reference>
<gene>
    <name evidence="1" type="ORF">QJS10_CPA10g01546</name>
</gene>
<keyword evidence="2" id="KW-1185">Reference proteome</keyword>
<name>A0AAV9E0J9_ACOCL</name>
<sequence length="83" mass="9176">MNRVSAPIVKKNPSHRIFTTVAAHRFVSGISHRLKSSQTLVEEHNILSFTIAHSWIRPLSSSSSPSDAPISCLLFGCPLHRTI</sequence>
<proteinExistence type="predicted"/>
<protein>
    <submittedName>
        <fullName evidence="1">Uncharacterized protein</fullName>
    </submittedName>
</protein>
<evidence type="ECO:0000313" key="1">
    <source>
        <dbReference type="EMBL" id="KAK1306435.1"/>
    </source>
</evidence>
<reference evidence="1" key="2">
    <citation type="submission" date="2023-06" db="EMBL/GenBank/DDBJ databases">
        <authorList>
            <person name="Ma L."/>
            <person name="Liu K.-W."/>
            <person name="Li Z."/>
            <person name="Hsiao Y.-Y."/>
            <person name="Qi Y."/>
            <person name="Fu T."/>
            <person name="Tang G."/>
            <person name="Zhang D."/>
            <person name="Sun W.-H."/>
            <person name="Liu D.-K."/>
            <person name="Li Y."/>
            <person name="Chen G.-Z."/>
            <person name="Liu X.-D."/>
            <person name="Liao X.-Y."/>
            <person name="Jiang Y.-T."/>
            <person name="Yu X."/>
            <person name="Hao Y."/>
            <person name="Huang J."/>
            <person name="Zhao X.-W."/>
            <person name="Ke S."/>
            <person name="Chen Y.-Y."/>
            <person name="Wu W.-L."/>
            <person name="Hsu J.-L."/>
            <person name="Lin Y.-F."/>
            <person name="Huang M.-D."/>
            <person name="Li C.-Y."/>
            <person name="Huang L."/>
            <person name="Wang Z.-W."/>
            <person name="Zhao X."/>
            <person name="Zhong W.-Y."/>
            <person name="Peng D.-H."/>
            <person name="Ahmad S."/>
            <person name="Lan S."/>
            <person name="Zhang J.-S."/>
            <person name="Tsai W.-C."/>
            <person name="Van De Peer Y."/>
            <person name="Liu Z.-J."/>
        </authorList>
    </citation>
    <scope>NUCLEOTIDE SEQUENCE</scope>
    <source>
        <strain evidence="1">CP</strain>
        <tissue evidence="1">Leaves</tissue>
    </source>
</reference>
<dbReference type="EMBL" id="JAUJYO010000010">
    <property type="protein sequence ID" value="KAK1306435.1"/>
    <property type="molecule type" value="Genomic_DNA"/>
</dbReference>
<dbReference type="Proteomes" id="UP001180020">
    <property type="component" value="Unassembled WGS sequence"/>
</dbReference>
<evidence type="ECO:0000313" key="2">
    <source>
        <dbReference type="Proteomes" id="UP001180020"/>
    </source>
</evidence>
<dbReference type="AlphaFoldDB" id="A0AAV9E0J9"/>